<dbReference type="OrthoDB" id="3483737at2"/>
<keyword evidence="2" id="KW-1185">Reference proteome</keyword>
<proteinExistence type="predicted"/>
<gene>
    <name evidence="1" type="ORF">BXY45_105171</name>
</gene>
<accession>A0A316ABK5</accession>
<comment type="caution">
    <text evidence="1">The sequence shown here is derived from an EMBL/GenBank/DDBJ whole genome shotgun (WGS) entry which is preliminary data.</text>
</comment>
<organism evidence="1 2">
    <name type="scientific">Quadrisphaera granulorum</name>
    <dbReference type="NCBI Taxonomy" id="317664"/>
    <lineage>
        <taxon>Bacteria</taxon>
        <taxon>Bacillati</taxon>
        <taxon>Actinomycetota</taxon>
        <taxon>Actinomycetes</taxon>
        <taxon>Kineosporiales</taxon>
        <taxon>Kineosporiaceae</taxon>
        <taxon>Quadrisphaera</taxon>
    </lineage>
</organism>
<evidence type="ECO:0000313" key="2">
    <source>
        <dbReference type="Proteomes" id="UP000245469"/>
    </source>
</evidence>
<protein>
    <submittedName>
        <fullName evidence="1">Uncharacterized protein</fullName>
    </submittedName>
</protein>
<sequence length="186" mass="19578">MPSVSTPGRPDDDEVDRRVAAARTALLTTLDAEIASTSPLDRSARWGRSRRRTTVVVAGVSALALTAGAWAVQRASQEEIDYSVNCYEGTTTDSRLAGAGTAEAVDANGQSAERDLVDPLAMCSSVWRWGVLGQAAPPEDPNAANFPVPPLTACTAANGVNNVFVRDDEDPEQQCASQSMTPWAGS</sequence>
<dbReference type="AlphaFoldDB" id="A0A316ABK5"/>
<dbReference type="EMBL" id="QGDQ01000005">
    <property type="protein sequence ID" value="PWJ54962.1"/>
    <property type="molecule type" value="Genomic_DNA"/>
</dbReference>
<name>A0A316ABK5_9ACTN</name>
<evidence type="ECO:0000313" key="1">
    <source>
        <dbReference type="EMBL" id="PWJ54962.1"/>
    </source>
</evidence>
<dbReference type="Proteomes" id="UP000245469">
    <property type="component" value="Unassembled WGS sequence"/>
</dbReference>
<dbReference type="RefSeq" id="WP_109773465.1">
    <property type="nucleotide sequence ID" value="NZ_QGDQ01000005.1"/>
</dbReference>
<reference evidence="1 2" key="1">
    <citation type="submission" date="2018-03" db="EMBL/GenBank/DDBJ databases">
        <title>Genomic Encyclopedia of Archaeal and Bacterial Type Strains, Phase II (KMG-II): from individual species to whole genera.</title>
        <authorList>
            <person name="Goeker M."/>
        </authorList>
    </citation>
    <scope>NUCLEOTIDE SEQUENCE [LARGE SCALE GENOMIC DNA]</scope>
    <source>
        <strain evidence="1 2">DSM 44889</strain>
    </source>
</reference>